<accession>A0AAU8J0V9</accession>
<evidence type="ECO:0000313" key="1">
    <source>
        <dbReference type="EMBL" id="XCJ73881.1"/>
    </source>
</evidence>
<organism evidence="1">
    <name type="scientific">Streptomyces tabacisoli</name>
    <dbReference type="NCBI Taxonomy" id="3156398"/>
    <lineage>
        <taxon>Bacteria</taxon>
        <taxon>Bacillati</taxon>
        <taxon>Actinomycetota</taxon>
        <taxon>Actinomycetes</taxon>
        <taxon>Kitasatosporales</taxon>
        <taxon>Streptomycetaceae</taxon>
        <taxon>Streptomyces</taxon>
    </lineage>
</organism>
<dbReference type="AlphaFoldDB" id="A0AAU8J0V9"/>
<name>A0AAU8J0V9_9ACTN</name>
<gene>
    <name evidence="1" type="ORF">ABII15_29710</name>
</gene>
<proteinExistence type="predicted"/>
<reference evidence="1" key="1">
    <citation type="submission" date="2024-06" db="EMBL/GenBank/DDBJ databases">
        <title>Streptomyces sp. strain HUAS MG91 genome sequences.</title>
        <authorList>
            <person name="Mo P."/>
        </authorList>
    </citation>
    <scope>NUCLEOTIDE SEQUENCE</scope>
    <source>
        <strain evidence="1">HUAS MG91</strain>
    </source>
</reference>
<dbReference type="RefSeq" id="WP_353945330.1">
    <property type="nucleotide sequence ID" value="NZ_CP159534.1"/>
</dbReference>
<sequence length="341" mass="37605">MTRTLALVESPAQLLNVAEWAHVGHQGEGSRVQVAVLLPMDPWSRVQLTRVTDLASASGLEILPFEVRSGVVSRMRQFNAVRQLVAQADRLVVGDLFSGMVQTLVPSATAHELVIVDDGTATTEFVRVVTEGLRLTRWHQQSNGARRDSKAMDWLSDPSRERTLFTCMEVAAPPGIRVVPNTYAWTRSRFARPTARGGADLLGTSLVETGIVEEKHYVQAVGRIVHARGVERYLAHRREDRDKLRRIAGATGVEVVRPDLPLELLAAQGPIGRTVLTFPSTVAHTLPIVLRGHDVRLELCEIDEEWFTPTISPHAVGFLRAMADSAKQRHGLASMRAVIGY</sequence>
<dbReference type="KEGG" id="stac:ABII15_29710"/>
<protein>
    <submittedName>
        <fullName evidence="1">Uncharacterized protein</fullName>
    </submittedName>
</protein>
<dbReference type="EMBL" id="CP159534">
    <property type="protein sequence ID" value="XCJ73881.1"/>
    <property type="molecule type" value="Genomic_DNA"/>
</dbReference>